<dbReference type="PANTHER" id="PTHR44809:SF1">
    <property type="entry name" value="PROTEIN O-MANNOSYL-TRANSFERASE TMTC1"/>
    <property type="match status" value="1"/>
</dbReference>
<evidence type="ECO:0000313" key="1">
    <source>
        <dbReference type="EMBL" id="MFC3676968.1"/>
    </source>
</evidence>
<evidence type="ECO:0000313" key="2">
    <source>
        <dbReference type="Proteomes" id="UP001595711"/>
    </source>
</evidence>
<name>A0ABV7VHL1_9PROT</name>
<accession>A0ABV7VHL1</accession>
<dbReference type="EMBL" id="JBHRYJ010000003">
    <property type="protein sequence ID" value="MFC3676968.1"/>
    <property type="molecule type" value="Genomic_DNA"/>
</dbReference>
<organism evidence="1 2">
    <name type="scientific">Ferrovibrio xuzhouensis</name>
    <dbReference type="NCBI Taxonomy" id="1576914"/>
    <lineage>
        <taxon>Bacteria</taxon>
        <taxon>Pseudomonadati</taxon>
        <taxon>Pseudomonadota</taxon>
        <taxon>Alphaproteobacteria</taxon>
        <taxon>Rhodospirillales</taxon>
        <taxon>Rhodospirillaceae</taxon>
        <taxon>Ferrovibrio</taxon>
    </lineage>
</organism>
<dbReference type="SUPFAM" id="SSF53756">
    <property type="entry name" value="UDP-Glycosyltransferase/glycogen phosphorylase"/>
    <property type="match status" value="1"/>
</dbReference>
<dbReference type="InterPro" id="IPR052943">
    <property type="entry name" value="TMTC_O-mannosyl-trnsfr"/>
</dbReference>
<keyword evidence="2" id="KW-1185">Reference proteome</keyword>
<dbReference type="Pfam" id="PF13432">
    <property type="entry name" value="TPR_16"/>
    <property type="match status" value="2"/>
</dbReference>
<dbReference type="RefSeq" id="WP_379728300.1">
    <property type="nucleotide sequence ID" value="NZ_JBHRYJ010000003.1"/>
</dbReference>
<gene>
    <name evidence="1" type="ORF">ACFOOQ_15525</name>
</gene>
<comment type="caution">
    <text evidence="1">The sequence shown here is derived from an EMBL/GenBank/DDBJ whole genome shotgun (WGS) entry which is preliminary data.</text>
</comment>
<dbReference type="InterPro" id="IPR011990">
    <property type="entry name" value="TPR-like_helical_dom_sf"/>
</dbReference>
<dbReference type="InterPro" id="IPR019734">
    <property type="entry name" value="TPR_rpt"/>
</dbReference>
<dbReference type="SMART" id="SM00028">
    <property type="entry name" value="TPR"/>
    <property type="match status" value="4"/>
</dbReference>
<dbReference type="PANTHER" id="PTHR44809">
    <property type="match status" value="1"/>
</dbReference>
<reference evidence="2" key="1">
    <citation type="journal article" date="2019" name="Int. J. Syst. Evol. Microbiol.">
        <title>The Global Catalogue of Microorganisms (GCM) 10K type strain sequencing project: providing services to taxonomists for standard genome sequencing and annotation.</title>
        <authorList>
            <consortium name="The Broad Institute Genomics Platform"/>
            <consortium name="The Broad Institute Genome Sequencing Center for Infectious Disease"/>
            <person name="Wu L."/>
            <person name="Ma J."/>
        </authorList>
    </citation>
    <scope>NUCLEOTIDE SEQUENCE [LARGE SCALE GENOMIC DNA]</scope>
    <source>
        <strain evidence="2">KCTC 42182</strain>
    </source>
</reference>
<protein>
    <submittedName>
        <fullName evidence="1">Tetratricopeptide repeat protein</fullName>
    </submittedName>
</protein>
<dbReference type="SUPFAM" id="SSF48452">
    <property type="entry name" value="TPR-like"/>
    <property type="match status" value="1"/>
</dbReference>
<proteinExistence type="predicted"/>
<dbReference type="Gene3D" id="1.25.40.10">
    <property type="entry name" value="Tetratricopeptide repeat domain"/>
    <property type="match status" value="2"/>
</dbReference>
<sequence>MTGSMKSLLQDGVRRHQAGDLAAAQRCYEAVLAQQPDQPDALHLLGLLADHHGDHLRAIDLIGRAIAQVPDQAEWHGNLATALLAAGRPADAEVSYKRAVTLDPRYVEGHYNLANLLRGRGDAAAAAAEFEIALALQPGHVPARNNLAMLLWEDLGDTAAAGRHFRLLLALAPNAASVHMNYGLFRLSAGAYAEGWVEYEWRWRNEEYDERDWGLGLPRWDGAALKGGGLLLWGEQGVGDQILYGTMLRDAAARSGARVAVAVDPRLVDLFRRSLAPHGITVVARGTPIDAAAQCPFGSLGRWLRREAGDFAAGGIDLVADETRRTALRARYQAMAGDRRLVGLSWRSTNRRIGVDKSIPVHDLLPALRQPGIQWISLQYGDCAEDLAALRGAGIAIHDDPAIDGFRDLDGFAAQVAALDDVVTVSNTTVHVAGGLGVPCRLLLPAGRGRLWYWPVSGNICPWYRSVRITRQTQAGDWTAALAAAIGP</sequence>
<dbReference type="Proteomes" id="UP001595711">
    <property type="component" value="Unassembled WGS sequence"/>
</dbReference>